<evidence type="ECO:0008006" key="5">
    <source>
        <dbReference type="Google" id="ProtNLM"/>
    </source>
</evidence>
<reference evidence="3 4" key="1">
    <citation type="submission" date="2023-04" db="EMBL/GenBank/DDBJ databases">
        <title>Fusibacter bizertensis strain WBS, isolated from littoral bottom sediments of the Arctic seas - biochemical and genomic analysis.</title>
        <authorList>
            <person name="Brioukhanov A.L."/>
        </authorList>
    </citation>
    <scope>NUCLEOTIDE SEQUENCE [LARGE SCALE GENOMIC DNA]</scope>
    <source>
        <strain evidence="3 4">WBS</strain>
    </source>
</reference>
<evidence type="ECO:0000313" key="3">
    <source>
        <dbReference type="EMBL" id="MDH8678688.1"/>
    </source>
</evidence>
<dbReference type="PANTHER" id="PTHR43649:SF33">
    <property type="entry name" value="POLYGALACTURONAN_RHAMNOGALACTURONAN-BINDING PROTEIN YTCQ"/>
    <property type="match status" value="1"/>
</dbReference>
<gene>
    <name evidence="3" type="ORF">QE109_11045</name>
</gene>
<protein>
    <recommendedName>
        <fullName evidence="5">ABC transporter substrate-binding protein</fullName>
    </recommendedName>
</protein>
<dbReference type="PROSITE" id="PS51257">
    <property type="entry name" value="PROKAR_LIPOPROTEIN"/>
    <property type="match status" value="1"/>
</dbReference>
<comment type="caution">
    <text evidence="3">The sequence shown here is derived from an EMBL/GenBank/DDBJ whole genome shotgun (WGS) entry which is preliminary data.</text>
</comment>
<name>A0ABT6NE55_9FIRM</name>
<feature type="signal peptide" evidence="2">
    <location>
        <begin position="1"/>
        <end position="19"/>
    </location>
</feature>
<evidence type="ECO:0000313" key="4">
    <source>
        <dbReference type="Proteomes" id="UP001158045"/>
    </source>
</evidence>
<keyword evidence="1 2" id="KW-0732">Signal</keyword>
<proteinExistence type="predicted"/>
<dbReference type="SUPFAM" id="SSF53850">
    <property type="entry name" value="Periplasmic binding protein-like II"/>
    <property type="match status" value="1"/>
</dbReference>
<evidence type="ECO:0000256" key="2">
    <source>
        <dbReference type="SAM" id="SignalP"/>
    </source>
</evidence>
<dbReference type="Gene3D" id="3.40.190.10">
    <property type="entry name" value="Periplasmic binding protein-like II"/>
    <property type="match status" value="1"/>
</dbReference>
<dbReference type="InterPro" id="IPR050490">
    <property type="entry name" value="Bact_solute-bd_prot1"/>
</dbReference>
<keyword evidence="4" id="KW-1185">Reference proteome</keyword>
<evidence type="ECO:0000256" key="1">
    <source>
        <dbReference type="ARBA" id="ARBA00022729"/>
    </source>
</evidence>
<dbReference type="Proteomes" id="UP001158045">
    <property type="component" value="Unassembled WGS sequence"/>
</dbReference>
<dbReference type="RefSeq" id="WP_281094543.1">
    <property type="nucleotide sequence ID" value="NZ_JARYZI010000006.1"/>
</dbReference>
<dbReference type="EMBL" id="JARYZI010000006">
    <property type="protein sequence ID" value="MDH8678688.1"/>
    <property type="molecule type" value="Genomic_DNA"/>
</dbReference>
<dbReference type="PANTHER" id="PTHR43649">
    <property type="entry name" value="ARABINOSE-BINDING PROTEIN-RELATED"/>
    <property type="match status" value="1"/>
</dbReference>
<organism evidence="3 4">
    <name type="scientific">Fusibacter bizertensis</name>
    <dbReference type="NCBI Taxonomy" id="1488331"/>
    <lineage>
        <taxon>Bacteria</taxon>
        <taxon>Bacillati</taxon>
        <taxon>Bacillota</taxon>
        <taxon>Clostridia</taxon>
        <taxon>Eubacteriales</taxon>
        <taxon>Eubacteriales Family XII. Incertae Sedis</taxon>
        <taxon>Fusibacter</taxon>
    </lineage>
</organism>
<feature type="chain" id="PRO_5045407941" description="ABC transporter substrate-binding protein" evidence="2">
    <location>
        <begin position="20"/>
        <end position="521"/>
    </location>
</feature>
<accession>A0ABT6NE55</accession>
<sequence>MRKLSILLVILLVASLALTACGTDGTDTADTTKETQNVTVDTSKDYSKEKLVVWSFTDEFAVAGDVEYFEEMYTAPGKPFEGLEVEFVAVSIQDGYMDKILPALESGNGPDIFSGELDQIKLFIEAGYYGDIESMMENDPDVDLAAEKADYKEYIWQSGIDPATGKLAALSWQVTPGAIFFKTDMAAEVWGSEAGFPELGSADYNTAVTNWMNANKFNTIENLLTAQKEVKEFNSSWRLFSDDQAVRHFAAGTNNPSMWIDENGTLNPAKIKEQIPYINLVKEMYGETIGESLTANAAEWSGPWFDAMDKDLVDAEGNTWQVMAYSMPTWGLKYVLELNIEKVDAEGNTLAKPGEDADQAEKDAFDAAPFKGNWGMASGPNSYFWGGTYLGINADTKVPEVAFAFLKSMLFDKERLAARQQADGDMYSVESIMAPVIAQYDGRESLGGMNHLKVFNDEAAKIDLSNVTIYDRGLNDLLGVHITNYKQGAEGYNSVADTLKAFYADVQVTYPEIYVDGLPTE</sequence>